<dbReference type="EnsemblPlants" id="OPUNC11G12070.1">
    <property type="protein sequence ID" value="OPUNC11G12070.1"/>
    <property type="gene ID" value="OPUNC11G12070"/>
</dbReference>
<dbReference type="Proteomes" id="UP000026962">
    <property type="component" value="Chromosome 11"/>
</dbReference>
<organism evidence="2">
    <name type="scientific">Oryza punctata</name>
    <name type="common">Red rice</name>
    <dbReference type="NCBI Taxonomy" id="4537"/>
    <lineage>
        <taxon>Eukaryota</taxon>
        <taxon>Viridiplantae</taxon>
        <taxon>Streptophyta</taxon>
        <taxon>Embryophyta</taxon>
        <taxon>Tracheophyta</taxon>
        <taxon>Spermatophyta</taxon>
        <taxon>Magnoliopsida</taxon>
        <taxon>Liliopsida</taxon>
        <taxon>Poales</taxon>
        <taxon>Poaceae</taxon>
        <taxon>BOP clade</taxon>
        <taxon>Oryzoideae</taxon>
        <taxon>Oryzeae</taxon>
        <taxon>Oryzinae</taxon>
        <taxon>Oryza</taxon>
    </lineage>
</organism>
<feature type="region of interest" description="Disordered" evidence="1">
    <location>
        <begin position="107"/>
        <end position="129"/>
    </location>
</feature>
<reference evidence="2" key="2">
    <citation type="submission" date="2018-05" db="EMBL/GenBank/DDBJ databases">
        <title>OpunRS2 (Oryza punctata Reference Sequence Version 2).</title>
        <authorList>
            <person name="Zhang J."/>
            <person name="Kudrna D."/>
            <person name="Lee S."/>
            <person name="Talag J."/>
            <person name="Welchert J."/>
            <person name="Wing R.A."/>
        </authorList>
    </citation>
    <scope>NUCLEOTIDE SEQUENCE [LARGE SCALE GENOMIC DNA]</scope>
</reference>
<sequence length="139" mass="16837">MFRNDAVGYSPKQLPPPGVKRPMCWCGDECCFQNYDDWDTYGQRYWMCRNYACSPEKPKPVPKGKKGKAKMPVKAPDVPPPLYDFVEWIDKEMDEFHLGMIRQWRERKEEREERQHERAAREKAERKRREELELWELAR</sequence>
<name>A0A0E0MFN4_ORYPU</name>
<evidence type="ECO:0000313" key="3">
    <source>
        <dbReference type="Proteomes" id="UP000026962"/>
    </source>
</evidence>
<proteinExistence type="predicted"/>
<protein>
    <submittedName>
        <fullName evidence="2">Uncharacterized protein</fullName>
    </submittedName>
</protein>
<dbReference type="OMA" id="ICANYEE"/>
<evidence type="ECO:0000256" key="1">
    <source>
        <dbReference type="SAM" id="MobiDB-lite"/>
    </source>
</evidence>
<dbReference type="HOGENOM" id="CLU_090809_1_0_1"/>
<dbReference type="AlphaFoldDB" id="A0A0E0MFN4"/>
<dbReference type="PANTHER" id="PTHR48170:SF1">
    <property type="entry name" value="ZINC FINGER GRF-TYPE DOMAIN-CONTAINING PROTEIN"/>
    <property type="match status" value="1"/>
</dbReference>
<accession>A0A0E0MFN4</accession>
<keyword evidence="3" id="KW-1185">Reference proteome</keyword>
<dbReference type="PANTHER" id="PTHR48170">
    <property type="entry name" value="ZINC FINGER GRF-TYPE DOMAIN-CONTAINING PROTEIN"/>
    <property type="match status" value="1"/>
</dbReference>
<evidence type="ECO:0000313" key="2">
    <source>
        <dbReference type="EnsemblPlants" id="OPUNC11G12070.1"/>
    </source>
</evidence>
<dbReference type="Gramene" id="OPUNC11G12070.1">
    <property type="protein sequence ID" value="OPUNC11G12070.1"/>
    <property type="gene ID" value="OPUNC11G12070"/>
</dbReference>
<reference evidence="2" key="1">
    <citation type="submission" date="2015-04" db="UniProtKB">
        <authorList>
            <consortium name="EnsemblPlants"/>
        </authorList>
    </citation>
    <scope>IDENTIFICATION</scope>
</reference>